<dbReference type="SUPFAM" id="SSF53098">
    <property type="entry name" value="Ribonuclease H-like"/>
    <property type="match status" value="1"/>
</dbReference>
<organism evidence="2 3">
    <name type="scientific">Lichtheimia ornata</name>
    <dbReference type="NCBI Taxonomy" id="688661"/>
    <lineage>
        <taxon>Eukaryota</taxon>
        <taxon>Fungi</taxon>
        <taxon>Fungi incertae sedis</taxon>
        <taxon>Mucoromycota</taxon>
        <taxon>Mucoromycotina</taxon>
        <taxon>Mucoromycetes</taxon>
        <taxon>Mucorales</taxon>
        <taxon>Lichtheimiaceae</taxon>
        <taxon>Lichtheimia</taxon>
    </lineage>
</organism>
<dbReference type="Gene3D" id="3.30.420.10">
    <property type="entry name" value="Ribonuclease H-like superfamily/Ribonuclease H"/>
    <property type="match status" value="1"/>
</dbReference>
<dbReference type="InterPro" id="IPR012337">
    <property type="entry name" value="RNaseH-like_sf"/>
</dbReference>
<evidence type="ECO:0000313" key="3">
    <source>
        <dbReference type="Proteomes" id="UP001234581"/>
    </source>
</evidence>
<evidence type="ECO:0000313" key="2">
    <source>
        <dbReference type="EMBL" id="KAJ8651900.1"/>
    </source>
</evidence>
<dbReference type="InterPro" id="IPR050951">
    <property type="entry name" value="Retrovirus_Pol_polyprotein"/>
</dbReference>
<dbReference type="Pfam" id="PF17921">
    <property type="entry name" value="Integrase_H2C2"/>
    <property type="match status" value="1"/>
</dbReference>
<dbReference type="InterPro" id="IPR041588">
    <property type="entry name" value="Integrase_H2C2"/>
</dbReference>
<dbReference type="PANTHER" id="PTHR37984">
    <property type="entry name" value="PROTEIN CBG26694"/>
    <property type="match status" value="1"/>
</dbReference>
<evidence type="ECO:0000259" key="1">
    <source>
        <dbReference type="PROSITE" id="PS50994"/>
    </source>
</evidence>
<dbReference type="InterPro" id="IPR036397">
    <property type="entry name" value="RNaseH_sf"/>
</dbReference>
<dbReference type="AlphaFoldDB" id="A0AAD7USY4"/>
<dbReference type="PROSITE" id="PS50994">
    <property type="entry name" value="INTEGRASE"/>
    <property type="match status" value="1"/>
</dbReference>
<gene>
    <name evidence="2" type="ORF">O0I10_012506</name>
</gene>
<dbReference type="RefSeq" id="XP_058336814.1">
    <property type="nucleotide sequence ID" value="XM_058492405.1"/>
</dbReference>
<name>A0AAD7USY4_9FUNG</name>
<reference evidence="2 3" key="1">
    <citation type="submission" date="2023-03" db="EMBL/GenBank/DDBJ databases">
        <title>Genome sequence of Lichtheimia ornata CBS 291.66.</title>
        <authorList>
            <person name="Mohabir J.T."/>
            <person name="Shea T.P."/>
            <person name="Kurbessoian T."/>
            <person name="Berby B."/>
            <person name="Fontaine J."/>
            <person name="Livny J."/>
            <person name="Gnirke A."/>
            <person name="Stajich J.E."/>
            <person name="Cuomo C.A."/>
        </authorList>
    </citation>
    <scope>NUCLEOTIDE SEQUENCE [LARGE SCALE GENOMIC DNA]</scope>
    <source>
        <strain evidence="2">CBS 291.66</strain>
    </source>
</reference>
<proteinExistence type="predicted"/>
<dbReference type="PANTHER" id="PTHR37984:SF15">
    <property type="entry name" value="INTEGRASE CATALYTIC DOMAIN-CONTAINING PROTEIN"/>
    <property type="match status" value="1"/>
</dbReference>
<dbReference type="EMBL" id="JARTCD010000131">
    <property type="protein sequence ID" value="KAJ8651900.1"/>
    <property type="molecule type" value="Genomic_DNA"/>
</dbReference>
<dbReference type="GeneID" id="83219849"/>
<keyword evidence="3" id="KW-1185">Reference proteome</keyword>
<dbReference type="GO" id="GO:0005634">
    <property type="term" value="C:nucleus"/>
    <property type="evidence" value="ECO:0007669"/>
    <property type="project" value="UniProtKB-ARBA"/>
</dbReference>
<dbReference type="GO" id="GO:0015074">
    <property type="term" value="P:DNA integration"/>
    <property type="evidence" value="ECO:0007669"/>
    <property type="project" value="InterPro"/>
</dbReference>
<dbReference type="GO" id="GO:0003676">
    <property type="term" value="F:nucleic acid binding"/>
    <property type="evidence" value="ECO:0007669"/>
    <property type="project" value="InterPro"/>
</dbReference>
<feature type="domain" description="Integrase catalytic" evidence="1">
    <location>
        <begin position="138"/>
        <end position="262"/>
    </location>
</feature>
<dbReference type="InterPro" id="IPR001584">
    <property type="entry name" value="Integrase_cat-core"/>
</dbReference>
<accession>A0AAD7USY4</accession>
<protein>
    <recommendedName>
        <fullName evidence="1">Integrase catalytic domain-containing protein</fullName>
    </recommendedName>
</protein>
<sequence>MTVVKDHSTEKRRQSQWDFTKQFPDSITVERTPKRPRTFQSSVQNSSYSHQRGKRFGPWVRERFKLTVFADGVAIVTLLRDETKTIAVEEQLYNTITRAHEDCSHGGRDATWHNLKNYLYCPEKFVRLVVKHCNICARSNTPNVTQRAAQAIHASSFLGIVQMDLIDYGGNETPDGLPRYILHIKDHRSKFSWAYSLLRKDSSVVGKKLHDLFCLVGPPIFLQSDNGGEFTAQAMKDELQSNWPTLSLYQWSTTPPSIARPY</sequence>
<dbReference type="Proteomes" id="UP001234581">
    <property type="component" value="Unassembled WGS sequence"/>
</dbReference>
<comment type="caution">
    <text evidence="2">The sequence shown here is derived from an EMBL/GenBank/DDBJ whole genome shotgun (WGS) entry which is preliminary data.</text>
</comment>